<organism evidence="3 4">
    <name type="scientific">Dyadobacter fermentans (strain ATCC 700827 / DSM 18053 / CIP 107007 / KCTC 52180 / NS114)</name>
    <dbReference type="NCBI Taxonomy" id="471854"/>
    <lineage>
        <taxon>Bacteria</taxon>
        <taxon>Pseudomonadati</taxon>
        <taxon>Bacteroidota</taxon>
        <taxon>Cytophagia</taxon>
        <taxon>Cytophagales</taxon>
        <taxon>Spirosomataceae</taxon>
        <taxon>Dyadobacter</taxon>
    </lineage>
</organism>
<name>C6VSS2_DYAFD</name>
<dbReference type="SUPFAM" id="SSF52402">
    <property type="entry name" value="Adenine nucleotide alpha hydrolases-like"/>
    <property type="match status" value="2"/>
</dbReference>
<dbReference type="PRINTS" id="PR01438">
    <property type="entry name" value="UNVRSLSTRESS"/>
</dbReference>
<dbReference type="AlphaFoldDB" id="C6VSS2"/>
<dbReference type="OrthoDB" id="1522603at2"/>
<comment type="similarity">
    <text evidence="1">Belongs to the universal stress protein A family.</text>
</comment>
<dbReference type="eggNOG" id="COG0589">
    <property type="taxonomic scope" value="Bacteria"/>
</dbReference>
<dbReference type="Pfam" id="PF00582">
    <property type="entry name" value="Usp"/>
    <property type="match status" value="2"/>
</dbReference>
<evidence type="ECO:0000256" key="1">
    <source>
        <dbReference type="ARBA" id="ARBA00008791"/>
    </source>
</evidence>
<gene>
    <name evidence="3" type="ordered locus">Dfer_1652</name>
</gene>
<dbReference type="CDD" id="cd00293">
    <property type="entry name" value="USP-like"/>
    <property type="match status" value="2"/>
</dbReference>
<evidence type="ECO:0000313" key="4">
    <source>
        <dbReference type="Proteomes" id="UP000002011"/>
    </source>
</evidence>
<proteinExistence type="inferred from homology"/>
<dbReference type="STRING" id="471854.Dfer_1652"/>
<dbReference type="Gene3D" id="3.40.50.12370">
    <property type="match status" value="1"/>
</dbReference>
<dbReference type="InterPro" id="IPR006015">
    <property type="entry name" value="Universal_stress_UspA"/>
</dbReference>
<dbReference type="PANTHER" id="PTHR46268:SF6">
    <property type="entry name" value="UNIVERSAL STRESS PROTEIN UP12"/>
    <property type="match status" value="1"/>
</dbReference>
<sequence>MTNNPQPFRILVPCDYSEASRQALDACAKFEWHVPVEVFILTVDDPMRAAGAFAESHLAEWLNAFPATMQVRLLQERGRFVTVVLDAVATQGIDLVVVGTRGARGWEGVFMGSHAERIVRVSPVPVLAIQRSPRFAGLRNIVVPIDIDRDPAEMQAFLTELGEWFSGRFYLLYINTDPAVTRQAASELLAAYDRKLGLSNCVNAVVHAEDVVDEILKYASLVGADMIAMGTLGDPDPAHMFRPSIAADVVNHGRIPVLAYPLRHRRSIAS</sequence>
<evidence type="ECO:0000259" key="2">
    <source>
        <dbReference type="Pfam" id="PF00582"/>
    </source>
</evidence>
<keyword evidence="4" id="KW-1185">Reference proteome</keyword>
<dbReference type="RefSeq" id="WP_015811148.1">
    <property type="nucleotide sequence ID" value="NC_013037.1"/>
</dbReference>
<accession>C6VSS2</accession>
<evidence type="ECO:0000313" key="3">
    <source>
        <dbReference type="EMBL" id="ACT92894.1"/>
    </source>
</evidence>
<dbReference type="InterPro" id="IPR006016">
    <property type="entry name" value="UspA"/>
</dbReference>
<protein>
    <submittedName>
        <fullName evidence="3">UspA domain protein</fullName>
    </submittedName>
</protein>
<dbReference type="PANTHER" id="PTHR46268">
    <property type="entry name" value="STRESS RESPONSE PROTEIN NHAX"/>
    <property type="match status" value="1"/>
</dbReference>
<dbReference type="KEGG" id="dfe:Dfer_1652"/>
<reference evidence="3 4" key="1">
    <citation type="journal article" date="2009" name="Stand. Genomic Sci.">
        <title>Complete genome sequence of Dyadobacter fermentans type strain (NS114).</title>
        <authorList>
            <person name="Lang E."/>
            <person name="Lapidus A."/>
            <person name="Chertkov O."/>
            <person name="Brettin T."/>
            <person name="Detter J.C."/>
            <person name="Han C."/>
            <person name="Copeland A."/>
            <person name="Glavina Del Rio T."/>
            <person name="Nolan M."/>
            <person name="Chen F."/>
            <person name="Lucas S."/>
            <person name="Tice H."/>
            <person name="Cheng J.F."/>
            <person name="Land M."/>
            <person name="Hauser L."/>
            <person name="Chang Y.J."/>
            <person name="Jeffries C.D."/>
            <person name="Kopitz M."/>
            <person name="Bruce D."/>
            <person name="Goodwin L."/>
            <person name="Pitluck S."/>
            <person name="Ovchinnikova G."/>
            <person name="Pati A."/>
            <person name="Ivanova N."/>
            <person name="Mavrommatis K."/>
            <person name="Chen A."/>
            <person name="Palaniappan K."/>
            <person name="Chain P."/>
            <person name="Bristow J."/>
            <person name="Eisen J.A."/>
            <person name="Markowitz V."/>
            <person name="Hugenholtz P."/>
            <person name="Goker M."/>
            <person name="Rohde M."/>
            <person name="Kyrpides N.C."/>
            <person name="Klenk H.P."/>
        </authorList>
    </citation>
    <scope>NUCLEOTIDE SEQUENCE [LARGE SCALE GENOMIC DNA]</scope>
    <source>
        <strain evidence="4">ATCC 700827 / DSM 18053 / CIP 107007 / KCTC 52180 / NS114</strain>
    </source>
</reference>
<feature type="domain" description="UspA" evidence="2">
    <location>
        <begin position="139"/>
        <end position="260"/>
    </location>
</feature>
<feature type="domain" description="UspA" evidence="2">
    <location>
        <begin position="9"/>
        <end position="129"/>
    </location>
</feature>
<dbReference type="EMBL" id="CP001619">
    <property type="protein sequence ID" value="ACT92894.1"/>
    <property type="molecule type" value="Genomic_DNA"/>
</dbReference>
<dbReference type="Proteomes" id="UP000002011">
    <property type="component" value="Chromosome"/>
</dbReference>
<dbReference type="HOGENOM" id="CLU_049301_2_4_10"/>